<dbReference type="CDD" id="cd03215">
    <property type="entry name" value="ABC_Carb_Monos_II"/>
    <property type="match status" value="1"/>
</dbReference>
<dbReference type="PROSITE" id="PS50893">
    <property type="entry name" value="ABC_TRANSPORTER_2"/>
    <property type="match status" value="1"/>
</dbReference>
<dbReference type="PANTHER" id="PTHR43790:SF3">
    <property type="entry name" value="D-ALLOSE IMPORT ATP-BINDING PROTEIN ALSA-RELATED"/>
    <property type="match status" value="1"/>
</dbReference>
<organism evidence="10 11">
    <name type="scientific">Gulosibacter chungangensis</name>
    <dbReference type="NCBI Taxonomy" id="979746"/>
    <lineage>
        <taxon>Bacteria</taxon>
        <taxon>Bacillati</taxon>
        <taxon>Actinomycetota</taxon>
        <taxon>Actinomycetes</taxon>
        <taxon>Micrococcales</taxon>
        <taxon>Microbacteriaceae</taxon>
        <taxon>Gulosibacter</taxon>
    </lineage>
</organism>
<evidence type="ECO:0000256" key="1">
    <source>
        <dbReference type="ARBA" id="ARBA00022448"/>
    </source>
</evidence>
<dbReference type="GO" id="GO:0005524">
    <property type="term" value="F:ATP binding"/>
    <property type="evidence" value="ECO:0007669"/>
    <property type="project" value="UniProtKB-KW"/>
</dbReference>
<dbReference type="Gene3D" id="3.40.50.300">
    <property type="entry name" value="P-loop containing nucleotide triphosphate hydrolases"/>
    <property type="match status" value="2"/>
</dbReference>
<evidence type="ECO:0000256" key="2">
    <source>
        <dbReference type="ARBA" id="ARBA00022475"/>
    </source>
</evidence>
<evidence type="ECO:0000256" key="8">
    <source>
        <dbReference type="ARBA" id="ARBA00023136"/>
    </source>
</evidence>
<dbReference type="RefSeq" id="WP_158052509.1">
    <property type="nucleotide sequence ID" value="NZ_WBKB01000005.1"/>
</dbReference>
<dbReference type="SUPFAM" id="SSF52540">
    <property type="entry name" value="P-loop containing nucleoside triphosphate hydrolases"/>
    <property type="match status" value="2"/>
</dbReference>
<dbReference type="Pfam" id="PF00005">
    <property type="entry name" value="ABC_tran"/>
    <property type="match status" value="2"/>
</dbReference>
<dbReference type="PROSITE" id="PS00211">
    <property type="entry name" value="ABC_TRANSPORTER_1"/>
    <property type="match status" value="1"/>
</dbReference>
<evidence type="ECO:0000256" key="7">
    <source>
        <dbReference type="ARBA" id="ARBA00022967"/>
    </source>
</evidence>
<keyword evidence="3" id="KW-0762">Sugar transport</keyword>
<keyword evidence="11" id="KW-1185">Reference proteome</keyword>
<keyword evidence="5" id="KW-0547">Nucleotide-binding</keyword>
<dbReference type="InterPro" id="IPR003439">
    <property type="entry name" value="ABC_transporter-like_ATP-bd"/>
</dbReference>
<accession>A0A7J5BAB8</accession>
<dbReference type="CDD" id="cd03216">
    <property type="entry name" value="ABC_Carb_Monos_I"/>
    <property type="match status" value="1"/>
</dbReference>
<protein>
    <submittedName>
        <fullName evidence="10">Sugar ABC transporter ATP-binding protein</fullName>
    </submittedName>
</protein>
<evidence type="ECO:0000256" key="6">
    <source>
        <dbReference type="ARBA" id="ARBA00022840"/>
    </source>
</evidence>
<evidence type="ECO:0000259" key="9">
    <source>
        <dbReference type="PROSITE" id="PS50893"/>
    </source>
</evidence>
<keyword evidence="4" id="KW-0677">Repeat</keyword>
<keyword evidence="1" id="KW-0813">Transport</keyword>
<evidence type="ECO:0000256" key="4">
    <source>
        <dbReference type="ARBA" id="ARBA00022737"/>
    </source>
</evidence>
<evidence type="ECO:0000313" key="10">
    <source>
        <dbReference type="EMBL" id="KAB1642707.1"/>
    </source>
</evidence>
<keyword evidence="6 10" id="KW-0067">ATP-binding</keyword>
<dbReference type="GO" id="GO:0016887">
    <property type="term" value="F:ATP hydrolysis activity"/>
    <property type="evidence" value="ECO:0007669"/>
    <property type="project" value="InterPro"/>
</dbReference>
<dbReference type="Proteomes" id="UP000433493">
    <property type="component" value="Unassembled WGS sequence"/>
</dbReference>
<proteinExistence type="predicted"/>
<sequence>MTTANRLEAQHLGKSYGHVHALKDVSITIRPGEIHALIGENGAGKSTLIKILSGVVRHDRGKILLNGQEFAPSNPQDSLRAGVGTVYQDPQIVESLTVAENVFLGRFLTGGSGWLQRKEMIRRTEKLLQSLNISLDPLQLCTNLTVADQQLLQIARAASFSELQLLILDEPTSTLTPTEVERLFTLVDQLRQQGVSILFVSHKLEEIEEHADSVTVFRDGTYVTEYRRDHYSIDDLVHNMVGRELDQVQPKSGLATPQDLRLSLDALSGKGFKNVSFEVHAGEVFGLFGLVGSGRTEILRAIFGADRTSSGSMTLAGSPYQPKSVGDALRSRIALVPEDRRGQGLIPEMSVGENATLSVLKRNSKFGWLSSAAIRQTADDLVKKLGLKTAGINAVITSLSGGNQQKVVIGRWLATEPELLMLDEPAAGIDIGAKNEVYRLVDEVADSGVPVIVVSSELPEILRLCNRVGVMHEGRLVGILPREEATEESLIALATLGAGQPVAQ</sequence>
<comment type="caution">
    <text evidence="10">The sequence shown here is derived from an EMBL/GenBank/DDBJ whole genome shotgun (WGS) entry which is preliminary data.</text>
</comment>
<dbReference type="EMBL" id="WBKB01000005">
    <property type="protein sequence ID" value="KAB1642707.1"/>
    <property type="molecule type" value="Genomic_DNA"/>
</dbReference>
<dbReference type="OrthoDB" id="39350at2"/>
<dbReference type="InterPro" id="IPR050107">
    <property type="entry name" value="ABC_carbohydrate_import_ATPase"/>
</dbReference>
<dbReference type="SMART" id="SM00382">
    <property type="entry name" value="AAA"/>
    <property type="match status" value="2"/>
</dbReference>
<dbReference type="InterPro" id="IPR017871">
    <property type="entry name" value="ABC_transporter-like_CS"/>
</dbReference>
<dbReference type="InterPro" id="IPR003593">
    <property type="entry name" value="AAA+_ATPase"/>
</dbReference>
<name>A0A7J5BAB8_9MICO</name>
<evidence type="ECO:0000313" key="11">
    <source>
        <dbReference type="Proteomes" id="UP000433493"/>
    </source>
</evidence>
<evidence type="ECO:0000256" key="5">
    <source>
        <dbReference type="ARBA" id="ARBA00022741"/>
    </source>
</evidence>
<keyword evidence="7" id="KW-1278">Translocase</keyword>
<dbReference type="AlphaFoldDB" id="A0A7J5BAB8"/>
<gene>
    <name evidence="10" type="ORF">F8O05_09615</name>
</gene>
<feature type="domain" description="ABC transporter" evidence="9">
    <location>
        <begin position="7"/>
        <end position="498"/>
    </location>
</feature>
<evidence type="ECO:0000256" key="3">
    <source>
        <dbReference type="ARBA" id="ARBA00022597"/>
    </source>
</evidence>
<reference evidence="10 11" key="1">
    <citation type="submission" date="2019-09" db="EMBL/GenBank/DDBJ databases">
        <title>Phylogeny of genus Pseudoclavibacter and closely related genus.</title>
        <authorList>
            <person name="Li Y."/>
        </authorList>
    </citation>
    <scope>NUCLEOTIDE SEQUENCE [LARGE SCALE GENOMIC DNA]</scope>
    <source>
        <strain evidence="10 11">KCTC 13959</strain>
    </source>
</reference>
<keyword evidence="8" id="KW-0472">Membrane</keyword>
<dbReference type="PANTHER" id="PTHR43790">
    <property type="entry name" value="CARBOHYDRATE TRANSPORT ATP-BINDING PROTEIN MG119-RELATED"/>
    <property type="match status" value="1"/>
</dbReference>
<keyword evidence="2" id="KW-1003">Cell membrane</keyword>
<dbReference type="InterPro" id="IPR027417">
    <property type="entry name" value="P-loop_NTPase"/>
</dbReference>